<dbReference type="HOGENOM" id="CLU_178277_0_0_5"/>
<gene>
    <name evidence="2" type="primary">virB7</name>
    <name evidence="2" type="ordered locus">NGR_b10320</name>
</gene>
<dbReference type="AlphaFoldDB" id="C3KQX7"/>
<keyword evidence="2" id="KW-0614">Plasmid</keyword>
<dbReference type="KEGG" id="rhi:NGR_b10320"/>
<dbReference type="OrthoDB" id="8280200at2"/>
<feature type="region of interest" description="Disordered" evidence="1">
    <location>
        <begin position="67"/>
        <end position="97"/>
    </location>
</feature>
<accession>C3KQX7</accession>
<organism evidence="2 3">
    <name type="scientific">Sinorhizobium fredii (strain NBRC 101917 / NGR234)</name>
    <dbReference type="NCBI Taxonomy" id="394"/>
    <lineage>
        <taxon>Bacteria</taxon>
        <taxon>Pseudomonadati</taxon>
        <taxon>Pseudomonadota</taxon>
        <taxon>Alphaproteobacteria</taxon>
        <taxon>Hyphomicrobiales</taxon>
        <taxon>Rhizobiaceae</taxon>
        <taxon>Sinorhizobium/Ensifer group</taxon>
        <taxon>Sinorhizobium</taxon>
    </lineage>
</organism>
<geneLocation type="plasmid" evidence="3">
    <name>sym pNGR234b</name>
</geneLocation>
<reference evidence="3" key="1">
    <citation type="journal article" date="2004" name="J. Bacteriol.">
        <title>An evolutionary hot spot: the pNGR234b replicon of Rhizobium sp. strain NGR234.</title>
        <authorList>
            <person name="Streit W.R."/>
            <person name="Schmitz R.A."/>
            <person name="Perret X."/>
            <person name="Staehelin C."/>
            <person name="Deakin W.J."/>
            <person name="Raasch C."/>
            <person name="Liesegang H."/>
            <person name="Broughton W.J."/>
        </authorList>
    </citation>
    <scope>NUCLEOTIDE SEQUENCE [LARGE SCALE GENOMIC DNA]</scope>
    <source>
        <strain evidence="3">NBRC 101917 / NGR234</strain>
    </source>
</reference>
<evidence type="ECO:0000313" key="2">
    <source>
        <dbReference type="EMBL" id="ACP22485.1"/>
    </source>
</evidence>
<evidence type="ECO:0000313" key="3">
    <source>
        <dbReference type="Proteomes" id="UP000001054"/>
    </source>
</evidence>
<sequence>MRNGLTTGFFANDSKGNIIMIRIALFLCVASTVSGCTTLSQPLPKCDGYSRRPLNRSMWQWQQDDVLKGPHSGLTPTEPASLRSSYAEEGPADPQSNFDLMGSYLSCAG</sequence>
<reference evidence="2 3" key="2">
    <citation type="journal article" date="2009" name="Appl. Environ. Microbiol.">
        <title>Rhizobium sp. strain NGR234 possesses a remarkable number of secretion systems.</title>
        <authorList>
            <person name="Schmeisser C."/>
            <person name="Liesegang H."/>
            <person name="Krysciak D."/>
            <person name="Bakkou N."/>
            <person name="Le Quere A."/>
            <person name="Wollherr A."/>
            <person name="Heinemeyer I."/>
            <person name="Morgenstern B."/>
            <person name="Pommerening-Roeser A."/>
            <person name="Flores M."/>
            <person name="Palacios R."/>
            <person name="Brenner S."/>
            <person name="Gottschalk G."/>
            <person name="Schmitz R.A."/>
            <person name="Broughton W.J."/>
            <person name="Perret X."/>
            <person name="Strittmatter A.W."/>
            <person name="Streit W.R."/>
        </authorList>
    </citation>
    <scope>NUCLEOTIDE SEQUENCE [LARGE SCALE GENOMIC DNA]</scope>
    <source>
        <strain evidence="3">NBRC 101917 / NGR234</strain>
    </source>
</reference>
<protein>
    <submittedName>
        <fullName evidence="2">VirB7 type IV secretion related protein</fullName>
    </submittedName>
</protein>
<dbReference type="RefSeq" id="WP_015887131.1">
    <property type="nucleotide sequence ID" value="NC_012586.1"/>
</dbReference>
<dbReference type="PATRIC" id="fig|394.7.peg.1441"/>
<name>C3KQX7_SINFN</name>
<evidence type="ECO:0000256" key="1">
    <source>
        <dbReference type="SAM" id="MobiDB-lite"/>
    </source>
</evidence>
<keyword evidence="3" id="KW-1185">Reference proteome</keyword>
<dbReference type="Proteomes" id="UP000001054">
    <property type="component" value="Plasmid pNGR234b"/>
</dbReference>
<proteinExistence type="predicted"/>
<dbReference type="EMBL" id="CP000874">
    <property type="protein sequence ID" value="ACP22485.1"/>
    <property type="molecule type" value="Genomic_DNA"/>
</dbReference>